<organism evidence="1 2">
    <name type="scientific">Bauhinia variegata</name>
    <name type="common">Purple orchid tree</name>
    <name type="synonym">Phanera variegata</name>
    <dbReference type="NCBI Taxonomy" id="167791"/>
    <lineage>
        <taxon>Eukaryota</taxon>
        <taxon>Viridiplantae</taxon>
        <taxon>Streptophyta</taxon>
        <taxon>Embryophyta</taxon>
        <taxon>Tracheophyta</taxon>
        <taxon>Spermatophyta</taxon>
        <taxon>Magnoliopsida</taxon>
        <taxon>eudicotyledons</taxon>
        <taxon>Gunneridae</taxon>
        <taxon>Pentapetalae</taxon>
        <taxon>rosids</taxon>
        <taxon>fabids</taxon>
        <taxon>Fabales</taxon>
        <taxon>Fabaceae</taxon>
        <taxon>Cercidoideae</taxon>
        <taxon>Cercideae</taxon>
        <taxon>Bauhiniinae</taxon>
        <taxon>Bauhinia</taxon>
    </lineage>
</organism>
<proteinExistence type="predicted"/>
<dbReference type="Proteomes" id="UP000828941">
    <property type="component" value="Chromosome 4"/>
</dbReference>
<accession>A0ACB9PHM9</accession>
<sequence>MLERNMNIHRSDSRSLITDLQLNWSCLLIKIVLFHYVHLRRVICQLVVKFAQENFFSISSRVRTVITLFTVSNNYFPAGPTPTNPIPKYDSIYTVTGGTRIVT</sequence>
<reference evidence="1 2" key="1">
    <citation type="journal article" date="2022" name="DNA Res.">
        <title>Chromosomal-level genome assembly of the orchid tree Bauhinia variegata (Leguminosae; Cercidoideae) supports the allotetraploid origin hypothesis of Bauhinia.</title>
        <authorList>
            <person name="Zhong Y."/>
            <person name="Chen Y."/>
            <person name="Zheng D."/>
            <person name="Pang J."/>
            <person name="Liu Y."/>
            <person name="Luo S."/>
            <person name="Meng S."/>
            <person name="Qian L."/>
            <person name="Wei D."/>
            <person name="Dai S."/>
            <person name="Zhou R."/>
        </authorList>
    </citation>
    <scope>NUCLEOTIDE SEQUENCE [LARGE SCALE GENOMIC DNA]</scope>
    <source>
        <strain evidence="1">BV-YZ2020</strain>
    </source>
</reference>
<name>A0ACB9PHM9_BAUVA</name>
<dbReference type="EMBL" id="CM039429">
    <property type="protein sequence ID" value="KAI4348297.1"/>
    <property type="molecule type" value="Genomic_DNA"/>
</dbReference>
<protein>
    <submittedName>
        <fullName evidence="1">Uncharacterized protein</fullName>
    </submittedName>
</protein>
<comment type="caution">
    <text evidence="1">The sequence shown here is derived from an EMBL/GenBank/DDBJ whole genome shotgun (WGS) entry which is preliminary data.</text>
</comment>
<keyword evidence="2" id="KW-1185">Reference proteome</keyword>
<evidence type="ECO:0000313" key="1">
    <source>
        <dbReference type="EMBL" id="KAI4348297.1"/>
    </source>
</evidence>
<evidence type="ECO:0000313" key="2">
    <source>
        <dbReference type="Proteomes" id="UP000828941"/>
    </source>
</evidence>
<gene>
    <name evidence="1" type="ORF">L6164_009033</name>
</gene>